<dbReference type="InterPro" id="IPR005175">
    <property type="entry name" value="PPC_dom"/>
</dbReference>
<comment type="caution">
    <text evidence="3">The sequence shown here is derived from an EMBL/GenBank/DDBJ whole genome shotgun (WGS) entry which is preliminary data.</text>
</comment>
<gene>
    <name evidence="3" type="ORF">Sjap_022192</name>
</gene>
<dbReference type="PANTHER" id="PTHR31100:SF69">
    <property type="entry name" value="AT-HOOK MOTIF NUCLEAR-LOCALIZED PROTEIN 17-RELATED"/>
    <property type="match status" value="1"/>
</dbReference>
<dbReference type="GO" id="GO:0003680">
    <property type="term" value="F:minor groove of adenine-thymine-rich DNA binding"/>
    <property type="evidence" value="ECO:0007669"/>
    <property type="project" value="InterPro"/>
</dbReference>
<name>A0AAP0ER14_9MAGN</name>
<dbReference type="GO" id="GO:0003700">
    <property type="term" value="F:DNA-binding transcription factor activity"/>
    <property type="evidence" value="ECO:0007669"/>
    <property type="project" value="TreeGrafter"/>
</dbReference>
<dbReference type="PANTHER" id="PTHR31100">
    <property type="entry name" value="AT-HOOK MOTIF NUCLEAR-LOCALIZED PROTEIN 15"/>
    <property type="match status" value="1"/>
</dbReference>
<dbReference type="Gene3D" id="3.30.1330.80">
    <property type="entry name" value="Hypothetical protein, similar to alpha- acetolactate decarboxylase, domain 2"/>
    <property type="match status" value="1"/>
</dbReference>
<feature type="domain" description="PPC" evidence="2">
    <location>
        <begin position="70"/>
        <end position="214"/>
    </location>
</feature>
<feature type="compositionally biased region" description="Low complexity" evidence="1">
    <location>
        <begin position="49"/>
        <end position="60"/>
    </location>
</feature>
<dbReference type="Proteomes" id="UP001417504">
    <property type="component" value="Unassembled WGS sequence"/>
</dbReference>
<evidence type="ECO:0000259" key="2">
    <source>
        <dbReference type="PROSITE" id="PS51742"/>
    </source>
</evidence>
<dbReference type="GO" id="GO:0005634">
    <property type="term" value="C:nucleus"/>
    <property type="evidence" value="ECO:0007669"/>
    <property type="project" value="TreeGrafter"/>
</dbReference>
<reference evidence="3 4" key="1">
    <citation type="submission" date="2024-01" db="EMBL/GenBank/DDBJ databases">
        <title>Genome assemblies of Stephania.</title>
        <authorList>
            <person name="Yang L."/>
        </authorList>
    </citation>
    <scope>NUCLEOTIDE SEQUENCE [LARGE SCALE GENOMIC DNA]</scope>
    <source>
        <strain evidence="3">QJT</strain>
        <tissue evidence="3">Leaf</tissue>
    </source>
</reference>
<dbReference type="Pfam" id="PF03479">
    <property type="entry name" value="PCC"/>
    <property type="match status" value="1"/>
</dbReference>
<dbReference type="InterPro" id="IPR014476">
    <property type="entry name" value="AHL15-29"/>
</dbReference>
<dbReference type="EMBL" id="JBBNAE010000009">
    <property type="protein sequence ID" value="KAK9096695.1"/>
    <property type="molecule type" value="Genomic_DNA"/>
</dbReference>
<dbReference type="CDD" id="cd11378">
    <property type="entry name" value="DUF296"/>
    <property type="match status" value="1"/>
</dbReference>
<protein>
    <recommendedName>
        <fullName evidence="2">PPC domain-containing protein</fullName>
    </recommendedName>
</protein>
<proteinExistence type="predicted"/>
<evidence type="ECO:0000313" key="4">
    <source>
        <dbReference type="Proteomes" id="UP001417504"/>
    </source>
</evidence>
<dbReference type="SUPFAM" id="SSF117856">
    <property type="entry name" value="AF0104/ALDC/Ptd012-like"/>
    <property type="match status" value="1"/>
</dbReference>
<feature type="region of interest" description="Disordered" evidence="1">
    <location>
        <begin position="1"/>
        <end position="68"/>
    </location>
</feature>
<keyword evidence="4" id="KW-1185">Reference proteome</keyword>
<evidence type="ECO:0000256" key="1">
    <source>
        <dbReference type="SAM" id="MobiDB-lite"/>
    </source>
</evidence>
<organism evidence="3 4">
    <name type="scientific">Stephania japonica</name>
    <dbReference type="NCBI Taxonomy" id="461633"/>
    <lineage>
        <taxon>Eukaryota</taxon>
        <taxon>Viridiplantae</taxon>
        <taxon>Streptophyta</taxon>
        <taxon>Embryophyta</taxon>
        <taxon>Tracheophyta</taxon>
        <taxon>Spermatophyta</taxon>
        <taxon>Magnoliopsida</taxon>
        <taxon>Ranunculales</taxon>
        <taxon>Menispermaceae</taxon>
        <taxon>Menispermoideae</taxon>
        <taxon>Cissampelideae</taxon>
        <taxon>Stephania</taxon>
    </lineage>
</organism>
<accession>A0AAP0ER14</accession>
<dbReference type="AlphaFoldDB" id="A0AAP0ER14"/>
<evidence type="ECO:0000313" key="3">
    <source>
        <dbReference type="EMBL" id="KAK9096695.1"/>
    </source>
</evidence>
<dbReference type="PROSITE" id="PS51742">
    <property type="entry name" value="PPC"/>
    <property type="match status" value="1"/>
</dbReference>
<sequence>MFARLLQQEGSEEGESGSSSGGGQRPAAKKSNKTITSFDEVGRRGRGRPPGSKSKSKPSPHLIATPDHNQCSMRPLVLEIPGGTDVVNAVFGFAKRRNIGLCVLTASGTVTNVSLRQPCFTSDGGGGGGGGGAVINLHGRFDILSVSATFIPPLLSTNSFTISLAGPQGQIIGGSVAGALAADAVSRTVESGAAGGESHGHYGHQSGNLMLDQSGGMPAYRRQVPSDSDIIWASTSPF</sequence>